<evidence type="ECO:0000313" key="2">
    <source>
        <dbReference type="Proteomes" id="UP000054166"/>
    </source>
</evidence>
<organism evidence="1 2">
    <name type="scientific">Piloderma croceum (strain F 1598)</name>
    <dbReference type="NCBI Taxonomy" id="765440"/>
    <lineage>
        <taxon>Eukaryota</taxon>
        <taxon>Fungi</taxon>
        <taxon>Dikarya</taxon>
        <taxon>Basidiomycota</taxon>
        <taxon>Agaricomycotina</taxon>
        <taxon>Agaricomycetes</taxon>
        <taxon>Agaricomycetidae</taxon>
        <taxon>Atheliales</taxon>
        <taxon>Atheliaceae</taxon>
        <taxon>Piloderma</taxon>
    </lineage>
</organism>
<feature type="non-terminal residue" evidence="1">
    <location>
        <position position="337"/>
    </location>
</feature>
<dbReference type="HOGENOM" id="CLU_825282_0_0_1"/>
<gene>
    <name evidence="1" type="ORF">PILCRDRAFT_828941</name>
</gene>
<proteinExistence type="predicted"/>
<protein>
    <submittedName>
        <fullName evidence="1">Uncharacterized protein</fullName>
    </submittedName>
</protein>
<dbReference type="Proteomes" id="UP000054166">
    <property type="component" value="Unassembled WGS sequence"/>
</dbReference>
<dbReference type="InParanoid" id="A0A0C3F148"/>
<name>A0A0C3F148_PILCF</name>
<keyword evidence="2" id="KW-1185">Reference proteome</keyword>
<dbReference type="EMBL" id="KN833077">
    <property type="protein sequence ID" value="KIM73646.1"/>
    <property type="molecule type" value="Genomic_DNA"/>
</dbReference>
<evidence type="ECO:0000313" key="1">
    <source>
        <dbReference type="EMBL" id="KIM73646.1"/>
    </source>
</evidence>
<dbReference type="AlphaFoldDB" id="A0A0C3F148"/>
<reference evidence="1 2" key="1">
    <citation type="submission" date="2014-04" db="EMBL/GenBank/DDBJ databases">
        <authorList>
            <consortium name="DOE Joint Genome Institute"/>
            <person name="Kuo A."/>
            <person name="Tarkka M."/>
            <person name="Buscot F."/>
            <person name="Kohler A."/>
            <person name="Nagy L.G."/>
            <person name="Floudas D."/>
            <person name="Copeland A."/>
            <person name="Barry K.W."/>
            <person name="Cichocki N."/>
            <person name="Veneault-Fourrey C."/>
            <person name="LaButti K."/>
            <person name="Lindquist E.A."/>
            <person name="Lipzen A."/>
            <person name="Lundell T."/>
            <person name="Morin E."/>
            <person name="Murat C."/>
            <person name="Sun H."/>
            <person name="Tunlid A."/>
            <person name="Henrissat B."/>
            <person name="Grigoriev I.V."/>
            <person name="Hibbett D.S."/>
            <person name="Martin F."/>
            <person name="Nordberg H.P."/>
            <person name="Cantor M.N."/>
            <person name="Hua S.X."/>
        </authorList>
    </citation>
    <scope>NUCLEOTIDE SEQUENCE [LARGE SCALE GENOMIC DNA]</scope>
    <source>
        <strain evidence="1 2">F 1598</strain>
    </source>
</reference>
<reference evidence="2" key="2">
    <citation type="submission" date="2015-01" db="EMBL/GenBank/DDBJ databases">
        <title>Evolutionary Origins and Diversification of the Mycorrhizal Mutualists.</title>
        <authorList>
            <consortium name="DOE Joint Genome Institute"/>
            <consortium name="Mycorrhizal Genomics Consortium"/>
            <person name="Kohler A."/>
            <person name="Kuo A."/>
            <person name="Nagy L.G."/>
            <person name="Floudas D."/>
            <person name="Copeland A."/>
            <person name="Barry K.W."/>
            <person name="Cichocki N."/>
            <person name="Veneault-Fourrey C."/>
            <person name="LaButti K."/>
            <person name="Lindquist E.A."/>
            <person name="Lipzen A."/>
            <person name="Lundell T."/>
            <person name="Morin E."/>
            <person name="Murat C."/>
            <person name="Riley R."/>
            <person name="Ohm R."/>
            <person name="Sun H."/>
            <person name="Tunlid A."/>
            <person name="Henrissat B."/>
            <person name="Grigoriev I.V."/>
            <person name="Hibbett D.S."/>
            <person name="Martin F."/>
        </authorList>
    </citation>
    <scope>NUCLEOTIDE SEQUENCE [LARGE SCALE GENOMIC DNA]</scope>
    <source>
        <strain evidence="2">F 1598</strain>
    </source>
</reference>
<accession>A0A0C3F148</accession>
<sequence>MCSFCLAQRLMGAVAFVPSAFSDPFARAFQDERIYNDLGGLHLSPCAVRIKSPMLSHPSFAKWTMVTFDESVMTMLLIEHIPFFNDEKWCSIFSSLFLPRLEHLIIRQGPHISLSTLTAFINRHTTIQSLILHHHSIPYSSYPSPNTTLSLSANCLDQLKFVCASSRLIHLLRSILIPYLHHINIGPEIQMDYRKFHGRGTYADVRAKVETPFDFVALDRALATIKDCGHSVTKLAVTLPGGSKAKRWLKDHRLDLSLSSAGTHVRQIGIATERGIPLATSVILPLADWIVRMFVTGNLRKVCLMHWVIVDLSAKAEFEKRIREVTGDAVEFSIGPI</sequence>